<keyword evidence="9" id="KW-0539">Nucleus</keyword>
<keyword evidence="7" id="KW-0238">DNA-binding</keyword>
<keyword evidence="2" id="KW-0479">Metal-binding</keyword>
<dbReference type="SMART" id="SM00355">
    <property type="entry name" value="ZnF_C2H2"/>
    <property type="match status" value="6"/>
</dbReference>
<evidence type="ECO:0000313" key="13">
    <source>
        <dbReference type="EMBL" id="KAI1872415.1"/>
    </source>
</evidence>
<dbReference type="GO" id="GO:0045944">
    <property type="term" value="P:positive regulation of transcription by RNA polymerase II"/>
    <property type="evidence" value="ECO:0007669"/>
    <property type="project" value="UniProtKB-ARBA"/>
</dbReference>
<dbReference type="InterPro" id="IPR036236">
    <property type="entry name" value="Znf_C2H2_sf"/>
</dbReference>
<evidence type="ECO:0000256" key="5">
    <source>
        <dbReference type="ARBA" id="ARBA00022833"/>
    </source>
</evidence>
<dbReference type="Pfam" id="PF00096">
    <property type="entry name" value="zf-C2H2"/>
    <property type="match status" value="3"/>
</dbReference>
<keyword evidence="3" id="KW-0677">Repeat</keyword>
<keyword evidence="6" id="KW-0805">Transcription regulation</keyword>
<comment type="subcellular location">
    <subcellularLocation>
        <location evidence="1">Nucleus</location>
    </subcellularLocation>
</comment>
<dbReference type="Proteomes" id="UP000829685">
    <property type="component" value="Unassembled WGS sequence"/>
</dbReference>
<dbReference type="GO" id="GO:0000981">
    <property type="term" value="F:DNA-binding transcription factor activity, RNA polymerase II-specific"/>
    <property type="evidence" value="ECO:0007669"/>
    <property type="project" value="TreeGrafter"/>
</dbReference>
<dbReference type="GO" id="GO:0008270">
    <property type="term" value="F:zinc ion binding"/>
    <property type="evidence" value="ECO:0007669"/>
    <property type="project" value="UniProtKB-KW"/>
</dbReference>
<dbReference type="EMBL" id="JAFIMR010000011">
    <property type="protein sequence ID" value="KAI1872415.1"/>
    <property type="molecule type" value="Genomic_DNA"/>
</dbReference>
<evidence type="ECO:0000256" key="11">
    <source>
        <dbReference type="SAM" id="MobiDB-lite"/>
    </source>
</evidence>
<feature type="domain" description="C2H2-type" evidence="12">
    <location>
        <begin position="436"/>
        <end position="465"/>
    </location>
</feature>
<gene>
    <name evidence="13" type="ORF">JX265_005295</name>
</gene>
<evidence type="ECO:0000256" key="7">
    <source>
        <dbReference type="ARBA" id="ARBA00023125"/>
    </source>
</evidence>
<dbReference type="PANTHER" id="PTHR19818">
    <property type="entry name" value="ZINC FINGER PROTEIN ZIC AND GLI"/>
    <property type="match status" value="1"/>
</dbReference>
<dbReference type="PROSITE" id="PS50157">
    <property type="entry name" value="ZINC_FINGER_C2H2_2"/>
    <property type="match status" value="5"/>
</dbReference>
<feature type="domain" description="C2H2-type" evidence="12">
    <location>
        <begin position="494"/>
        <end position="521"/>
    </location>
</feature>
<feature type="region of interest" description="Disordered" evidence="11">
    <location>
        <begin position="1"/>
        <end position="33"/>
    </location>
</feature>
<evidence type="ECO:0000256" key="10">
    <source>
        <dbReference type="PROSITE-ProRule" id="PRU00042"/>
    </source>
</evidence>
<evidence type="ECO:0000256" key="4">
    <source>
        <dbReference type="ARBA" id="ARBA00022771"/>
    </source>
</evidence>
<evidence type="ECO:0000256" key="8">
    <source>
        <dbReference type="ARBA" id="ARBA00023163"/>
    </source>
</evidence>
<feature type="domain" description="C2H2-type" evidence="12">
    <location>
        <begin position="466"/>
        <end position="493"/>
    </location>
</feature>
<keyword evidence="8" id="KW-0804">Transcription</keyword>
<evidence type="ECO:0000313" key="14">
    <source>
        <dbReference type="Proteomes" id="UP000829685"/>
    </source>
</evidence>
<name>A0A9P9WN82_9PEZI</name>
<dbReference type="SUPFAM" id="SSF57667">
    <property type="entry name" value="beta-beta-alpha zinc fingers"/>
    <property type="match status" value="3"/>
</dbReference>
<dbReference type="Gene3D" id="3.30.160.60">
    <property type="entry name" value="Classic Zinc Finger"/>
    <property type="match status" value="5"/>
</dbReference>
<keyword evidence="14" id="KW-1185">Reference proteome</keyword>
<dbReference type="GO" id="GO:0005634">
    <property type="term" value="C:nucleus"/>
    <property type="evidence" value="ECO:0007669"/>
    <property type="project" value="UniProtKB-SubCell"/>
</dbReference>
<organism evidence="13 14">
    <name type="scientific">Neoarthrinium moseri</name>
    <dbReference type="NCBI Taxonomy" id="1658444"/>
    <lineage>
        <taxon>Eukaryota</taxon>
        <taxon>Fungi</taxon>
        <taxon>Dikarya</taxon>
        <taxon>Ascomycota</taxon>
        <taxon>Pezizomycotina</taxon>
        <taxon>Sordariomycetes</taxon>
        <taxon>Xylariomycetidae</taxon>
        <taxon>Amphisphaeriales</taxon>
        <taxon>Apiosporaceae</taxon>
        <taxon>Neoarthrinium</taxon>
    </lineage>
</organism>
<evidence type="ECO:0000259" key="12">
    <source>
        <dbReference type="PROSITE" id="PS50157"/>
    </source>
</evidence>
<dbReference type="PANTHER" id="PTHR19818:SF139">
    <property type="entry name" value="PAIR-RULE PROTEIN ODD-PAIRED"/>
    <property type="match status" value="1"/>
</dbReference>
<dbReference type="FunFam" id="3.30.160.60:FF:002402">
    <property type="entry name" value="Zinc finger protein 347"/>
    <property type="match status" value="1"/>
</dbReference>
<evidence type="ECO:0000256" key="9">
    <source>
        <dbReference type="ARBA" id="ARBA00023242"/>
    </source>
</evidence>
<evidence type="ECO:0000256" key="6">
    <source>
        <dbReference type="ARBA" id="ARBA00023015"/>
    </source>
</evidence>
<reference evidence="13" key="1">
    <citation type="submission" date="2021-03" db="EMBL/GenBank/DDBJ databases">
        <title>Revisited historic fungal species revealed as producer of novel bioactive compounds through whole genome sequencing and comparative genomics.</title>
        <authorList>
            <person name="Vignolle G.A."/>
            <person name="Hochenegger N."/>
            <person name="Mach R.L."/>
            <person name="Mach-Aigner A.R."/>
            <person name="Javad Rahimi M."/>
            <person name="Salim K.A."/>
            <person name="Chan C.M."/>
            <person name="Lim L.B.L."/>
            <person name="Cai F."/>
            <person name="Druzhinina I.S."/>
            <person name="U'Ren J.M."/>
            <person name="Derntl C."/>
        </authorList>
    </citation>
    <scope>NUCLEOTIDE SEQUENCE</scope>
    <source>
        <strain evidence="13">TUCIM 5799</strain>
    </source>
</reference>
<dbReference type="GO" id="GO:0000978">
    <property type="term" value="F:RNA polymerase II cis-regulatory region sequence-specific DNA binding"/>
    <property type="evidence" value="ECO:0007669"/>
    <property type="project" value="TreeGrafter"/>
</dbReference>
<dbReference type="AlphaFoldDB" id="A0A9P9WN82"/>
<feature type="domain" description="C2H2-type" evidence="12">
    <location>
        <begin position="408"/>
        <end position="435"/>
    </location>
</feature>
<accession>A0A9P9WN82</accession>
<evidence type="ECO:0000256" key="2">
    <source>
        <dbReference type="ARBA" id="ARBA00022723"/>
    </source>
</evidence>
<dbReference type="Pfam" id="PF13894">
    <property type="entry name" value="zf-C2H2_4"/>
    <property type="match status" value="1"/>
</dbReference>
<sequence>MAAPADHGDPSFGYQGLASPTSAGKFDAPGPGNHEHDPAFGHDFFHSDFFDAVEPSTLQVAHTSHDDSCVDACPGVYNAQGLPRGSYPAATFARPRLATSSCSYPYALESPVFPSSSSQTYDAAYSFLASDLDVKYPLNLGGRYIHHTLNNNQQFSTPPINNAAFCNVPRCPVQDDCVSTSCSQPACSDQCCSTACEDESCEQLGTACHDLECLSGDMSEAAFDYSTYFHHDWNFGSHAGHALVPHDQPCNHTSTEHDAAFTLQDLKAVPGSATQHQQHAFINAFNCPIYNAEADAVPSTMETPALTADTNVPSPMSTRPSIAVAGSQEASDLHTCRWQVKGQGICGQIFNSNEELHDHLGKDHVGQMSSKTKYLCLWEGCSRKDDQIFASRNKLRRHISTHTSFKPFKCEHCQERFSAQQALDQHIRTHTGEKPYKCDVAGCEKAFKQKSALTMHKRTHTGEKPLKCDICGKCFCESSNLSKHRKIHAAEYKYSCKICQRSFIRVDQLRRHMTKHDRDKSKGKSLLASDTLAQLEDTVDVLPVVDENFVVA</sequence>
<keyword evidence="5" id="KW-0862">Zinc</keyword>
<proteinExistence type="predicted"/>
<dbReference type="FunFam" id="3.30.160.60:FF:000557">
    <property type="entry name" value="zinc finger and SCAN domain-containing protein 29"/>
    <property type="match status" value="1"/>
</dbReference>
<dbReference type="PROSITE" id="PS00028">
    <property type="entry name" value="ZINC_FINGER_C2H2_1"/>
    <property type="match status" value="4"/>
</dbReference>
<dbReference type="InterPro" id="IPR013087">
    <property type="entry name" value="Znf_C2H2_type"/>
</dbReference>
<dbReference type="FunFam" id="3.30.160.60:FF:000064">
    <property type="entry name" value="Early growth response protein 3"/>
    <property type="match status" value="1"/>
</dbReference>
<evidence type="ECO:0000256" key="1">
    <source>
        <dbReference type="ARBA" id="ARBA00004123"/>
    </source>
</evidence>
<comment type="caution">
    <text evidence="13">The sequence shown here is derived from an EMBL/GenBank/DDBJ whole genome shotgun (WGS) entry which is preliminary data.</text>
</comment>
<dbReference type="InterPro" id="IPR050329">
    <property type="entry name" value="GLI_C2H2-zinc-finger"/>
</dbReference>
<keyword evidence="4 10" id="KW-0863">Zinc-finger</keyword>
<feature type="domain" description="C2H2-type" evidence="12">
    <location>
        <begin position="379"/>
        <end position="407"/>
    </location>
</feature>
<evidence type="ECO:0000256" key="3">
    <source>
        <dbReference type="ARBA" id="ARBA00022737"/>
    </source>
</evidence>
<protein>
    <recommendedName>
        <fullName evidence="12">C2H2-type domain-containing protein</fullName>
    </recommendedName>
</protein>